<dbReference type="EMBL" id="VJMH01006957">
    <property type="protein sequence ID" value="KAF0687112.1"/>
    <property type="molecule type" value="Genomic_DNA"/>
</dbReference>
<gene>
    <name evidence="5" type="primary">Aste57867_21083</name>
    <name evidence="4" type="ORF">As57867_021015</name>
    <name evidence="5" type="ORF">ASTE57867_21083</name>
</gene>
<keyword evidence="6" id="KW-1185">Reference proteome</keyword>
<protein>
    <submittedName>
        <fullName evidence="5">Aste57867_21083 protein</fullName>
    </submittedName>
</protein>
<feature type="compositionally biased region" description="Acidic residues" evidence="2">
    <location>
        <begin position="512"/>
        <end position="521"/>
    </location>
</feature>
<evidence type="ECO:0000256" key="1">
    <source>
        <dbReference type="ARBA" id="ARBA00022737"/>
    </source>
</evidence>
<dbReference type="EMBL" id="CAADRA010006983">
    <property type="protein sequence ID" value="VFT97757.1"/>
    <property type="molecule type" value="Genomic_DNA"/>
</dbReference>
<evidence type="ECO:0000313" key="4">
    <source>
        <dbReference type="EMBL" id="KAF0687112.1"/>
    </source>
</evidence>
<dbReference type="InterPro" id="IPR011990">
    <property type="entry name" value="TPR-like_helical_dom_sf"/>
</dbReference>
<evidence type="ECO:0000313" key="6">
    <source>
        <dbReference type="Proteomes" id="UP000332933"/>
    </source>
</evidence>
<feature type="domain" description="Pentatricopeptide repeat-containing protein-mitochondrial" evidence="3">
    <location>
        <begin position="121"/>
        <end position="232"/>
    </location>
</feature>
<proteinExistence type="predicted"/>
<dbReference type="GO" id="GO:0005739">
    <property type="term" value="C:mitochondrion"/>
    <property type="evidence" value="ECO:0007669"/>
    <property type="project" value="TreeGrafter"/>
</dbReference>
<dbReference type="InterPro" id="IPR016024">
    <property type="entry name" value="ARM-type_fold"/>
</dbReference>
<reference evidence="4" key="2">
    <citation type="submission" date="2019-06" db="EMBL/GenBank/DDBJ databases">
        <title>Genomics analysis of Aphanomyces spp. identifies a new class of oomycete effector associated with host adaptation.</title>
        <authorList>
            <person name="Gaulin E."/>
        </authorList>
    </citation>
    <scope>NUCLEOTIDE SEQUENCE</scope>
    <source>
        <strain evidence="4">CBS 578.67</strain>
    </source>
</reference>
<dbReference type="GO" id="GO:0003729">
    <property type="term" value="F:mRNA binding"/>
    <property type="evidence" value="ECO:0007669"/>
    <property type="project" value="TreeGrafter"/>
</dbReference>
<feature type="compositionally biased region" description="Acidic residues" evidence="2">
    <location>
        <begin position="485"/>
        <end position="495"/>
    </location>
</feature>
<dbReference type="Proteomes" id="UP000332933">
    <property type="component" value="Unassembled WGS sequence"/>
</dbReference>
<dbReference type="SUPFAM" id="SSF48452">
    <property type="entry name" value="TPR-like"/>
    <property type="match status" value="1"/>
</dbReference>
<feature type="region of interest" description="Disordered" evidence="2">
    <location>
        <begin position="485"/>
        <end position="521"/>
    </location>
</feature>
<keyword evidence="1" id="KW-0677">Repeat</keyword>
<dbReference type="Gene3D" id="1.25.40.10">
    <property type="entry name" value="Tetratricopeptide repeat domain"/>
    <property type="match status" value="1"/>
</dbReference>
<dbReference type="InterPro" id="IPR057027">
    <property type="entry name" value="TPR_mt"/>
</dbReference>
<feature type="compositionally biased region" description="Acidic residues" evidence="2">
    <location>
        <begin position="249"/>
        <end position="283"/>
    </location>
</feature>
<dbReference type="AlphaFoldDB" id="A0A485LHU7"/>
<name>A0A485LHU7_9STRA</name>
<accession>A0A485LHU7</accession>
<reference evidence="5 6" key="1">
    <citation type="submission" date="2019-03" db="EMBL/GenBank/DDBJ databases">
        <authorList>
            <person name="Gaulin E."/>
            <person name="Dumas B."/>
        </authorList>
    </citation>
    <scope>NUCLEOTIDE SEQUENCE [LARGE SCALE GENOMIC DNA]</scope>
    <source>
        <strain evidence="5">CBS 568.67</strain>
    </source>
</reference>
<dbReference type="SUPFAM" id="SSF48371">
    <property type="entry name" value="ARM repeat"/>
    <property type="match status" value="1"/>
</dbReference>
<feature type="region of interest" description="Disordered" evidence="2">
    <location>
        <begin position="249"/>
        <end position="285"/>
    </location>
</feature>
<dbReference type="PANTHER" id="PTHR47938:SF35">
    <property type="entry name" value="PENTATRICOPEPTIDE REPEAT-CONTAINING PROTEIN 4, MITOCHONDRIAL-RELATED"/>
    <property type="match status" value="1"/>
</dbReference>
<dbReference type="OrthoDB" id="185373at2759"/>
<dbReference type="Pfam" id="PF23276">
    <property type="entry name" value="TPR_24"/>
    <property type="match status" value="1"/>
</dbReference>
<evidence type="ECO:0000259" key="3">
    <source>
        <dbReference type="Pfam" id="PF23276"/>
    </source>
</evidence>
<dbReference type="GO" id="GO:0140053">
    <property type="term" value="P:mitochondrial gene expression"/>
    <property type="evidence" value="ECO:0007669"/>
    <property type="project" value="TreeGrafter"/>
</dbReference>
<evidence type="ECO:0000313" key="5">
    <source>
        <dbReference type="EMBL" id="VFT97757.1"/>
    </source>
</evidence>
<sequence length="612" mass="68033">MSRLSTMMQRALRRAPLSKRTTACFSTETIRSSEEKAPATSFSLYLDQRQPNKALGAFQSLQTPPSIAQAQRLAVLLAKEATVEDTSAALDVLKSVYTNPELQPNEYTKLAFIYVADACLRNNLLDEALTVTDKAHTLDVRLDLPAYNNLINALVHRGDLNAALRVFEIVAAGNEITPNAATCTSLVRDLISKCRFVKAKKIVDDTRSSGVVFSSDAYMAFNKALAQAHDQSKGATLLQGYLFLSEMQDEMEGDEDDDDEDDDDDDDDDDDEDDDDDDDDEAIVDPSAMGILRESCFHMARGRLLRGDLAKVSSEIGTAQRMDVQLTVSMMAELRSHLAEVAGRAAEVEMLQTQLDAYEAKNGLLADDEHEDLSMIGMSYSIMDDEVDEDEGGHHANHHGGHEECPHCTIAHSYGKLLRLLVQRKEIDHAMDLLAHARRTAIEFPGEVYELLLPMLETTSSDQMAGQMTRMKGIVERCMDEDGFEIDDESDDEEGSNDRGQSSPGGSPMIDESSEVDGDTSEEIHSLVATLLKNVLLMRQYDHAIGILDRVTEWNVSLNHSEYDEIQMALFPMDYGIEDPAMKNFLRQLNANMARDGVEDYCLFRILDANNE</sequence>
<dbReference type="PANTHER" id="PTHR47938">
    <property type="entry name" value="RESPIRATORY COMPLEX I CHAPERONE (CIA84), PUTATIVE (AFU_ORTHOLOGUE AFUA_2G06020)-RELATED"/>
    <property type="match status" value="1"/>
</dbReference>
<organism evidence="5 6">
    <name type="scientific">Aphanomyces stellatus</name>
    <dbReference type="NCBI Taxonomy" id="120398"/>
    <lineage>
        <taxon>Eukaryota</taxon>
        <taxon>Sar</taxon>
        <taxon>Stramenopiles</taxon>
        <taxon>Oomycota</taxon>
        <taxon>Saprolegniomycetes</taxon>
        <taxon>Saprolegniales</taxon>
        <taxon>Verrucalvaceae</taxon>
        <taxon>Aphanomyces</taxon>
    </lineage>
</organism>
<evidence type="ECO:0000256" key="2">
    <source>
        <dbReference type="SAM" id="MobiDB-lite"/>
    </source>
</evidence>